<evidence type="ECO:0000313" key="1">
    <source>
        <dbReference type="EMBL" id="PRP84480.1"/>
    </source>
</evidence>
<dbReference type="InParanoid" id="A0A2P6NKH8"/>
<accession>A0A2P6NKH8</accession>
<dbReference type="AlphaFoldDB" id="A0A2P6NKH8"/>
<evidence type="ECO:0000313" key="2">
    <source>
        <dbReference type="Proteomes" id="UP000241769"/>
    </source>
</evidence>
<keyword evidence="2" id="KW-1185">Reference proteome</keyword>
<comment type="caution">
    <text evidence="1">The sequence shown here is derived from an EMBL/GenBank/DDBJ whole genome shotgun (WGS) entry which is preliminary data.</text>
</comment>
<gene>
    <name evidence="1" type="ORF">PROFUN_08065</name>
</gene>
<sequence>MPFNHIGITVSYVEKSRTSYGPALKPIEHTMLKQIPKEYTCGKTVYGYGTTSLDFWITGDWTNSGKQESKREEDTTVNRVAQYRPAYYSAFLFDSDGHNIEIFTFSSD</sequence>
<name>A0A2P6NKH8_9EUKA</name>
<protein>
    <submittedName>
        <fullName evidence="1">Lactoylglutathione lyase-like lyase</fullName>
    </submittedName>
</protein>
<proteinExistence type="predicted"/>
<keyword evidence="1" id="KW-0456">Lyase</keyword>
<dbReference type="Proteomes" id="UP000241769">
    <property type="component" value="Unassembled WGS sequence"/>
</dbReference>
<dbReference type="GO" id="GO:0016829">
    <property type="term" value="F:lyase activity"/>
    <property type="evidence" value="ECO:0007669"/>
    <property type="project" value="UniProtKB-KW"/>
</dbReference>
<organism evidence="1 2">
    <name type="scientific">Planoprotostelium fungivorum</name>
    <dbReference type="NCBI Taxonomy" id="1890364"/>
    <lineage>
        <taxon>Eukaryota</taxon>
        <taxon>Amoebozoa</taxon>
        <taxon>Evosea</taxon>
        <taxon>Variosea</taxon>
        <taxon>Cavosteliida</taxon>
        <taxon>Cavosteliaceae</taxon>
        <taxon>Planoprotostelium</taxon>
    </lineage>
</organism>
<dbReference type="OrthoDB" id="10249419at2759"/>
<dbReference type="EMBL" id="MDYQ01000062">
    <property type="protein sequence ID" value="PRP84480.1"/>
    <property type="molecule type" value="Genomic_DNA"/>
</dbReference>
<reference evidence="1 2" key="1">
    <citation type="journal article" date="2018" name="Genome Biol. Evol.">
        <title>Multiple Roots of Fruiting Body Formation in Amoebozoa.</title>
        <authorList>
            <person name="Hillmann F."/>
            <person name="Forbes G."/>
            <person name="Novohradska S."/>
            <person name="Ferling I."/>
            <person name="Riege K."/>
            <person name="Groth M."/>
            <person name="Westermann M."/>
            <person name="Marz M."/>
            <person name="Spaller T."/>
            <person name="Winckler T."/>
            <person name="Schaap P."/>
            <person name="Glockner G."/>
        </authorList>
    </citation>
    <scope>NUCLEOTIDE SEQUENCE [LARGE SCALE GENOMIC DNA]</scope>
    <source>
        <strain evidence="1 2">Jena</strain>
    </source>
</reference>